<dbReference type="GO" id="GO:0030414">
    <property type="term" value="F:peptidase inhibitor activity"/>
    <property type="evidence" value="ECO:0007669"/>
    <property type="project" value="InterPro"/>
</dbReference>
<dbReference type="Gene3D" id="4.10.75.10">
    <property type="entry name" value="Elafin-like"/>
    <property type="match status" value="1"/>
</dbReference>
<dbReference type="InterPro" id="IPR036645">
    <property type="entry name" value="Elafin-like_sf"/>
</dbReference>
<reference evidence="2 3" key="1">
    <citation type="submission" date="2024-05" db="EMBL/GenBank/DDBJ databases">
        <authorList>
            <person name="Wallberg A."/>
        </authorList>
    </citation>
    <scope>NUCLEOTIDE SEQUENCE [LARGE SCALE GENOMIC DNA]</scope>
</reference>
<dbReference type="Pfam" id="PF00095">
    <property type="entry name" value="WAP"/>
    <property type="match status" value="1"/>
</dbReference>
<proteinExistence type="predicted"/>
<dbReference type="Proteomes" id="UP001497623">
    <property type="component" value="Unassembled WGS sequence"/>
</dbReference>
<protein>
    <recommendedName>
        <fullName evidence="1">WAP domain-containing protein</fullName>
    </recommendedName>
</protein>
<organism evidence="2 3">
    <name type="scientific">Meganyctiphanes norvegica</name>
    <name type="common">Northern krill</name>
    <name type="synonym">Thysanopoda norvegica</name>
    <dbReference type="NCBI Taxonomy" id="48144"/>
    <lineage>
        <taxon>Eukaryota</taxon>
        <taxon>Metazoa</taxon>
        <taxon>Ecdysozoa</taxon>
        <taxon>Arthropoda</taxon>
        <taxon>Crustacea</taxon>
        <taxon>Multicrustacea</taxon>
        <taxon>Malacostraca</taxon>
        <taxon>Eumalacostraca</taxon>
        <taxon>Eucarida</taxon>
        <taxon>Euphausiacea</taxon>
        <taxon>Euphausiidae</taxon>
        <taxon>Meganyctiphanes</taxon>
    </lineage>
</organism>
<evidence type="ECO:0000259" key="1">
    <source>
        <dbReference type="PROSITE" id="PS51390"/>
    </source>
</evidence>
<evidence type="ECO:0000313" key="2">
    <source>
        <dbReference type="EMBL" id="CAL4136387.1"/>
    </source>
</evidence>
<name>A0AAV2RRZ0_MEGNR</name>
<feature type="domain" description="WAP" evidence="1">
    <location>
        <begin position="92"/>
        <end position="141"/>
    </location>
</feature>
<feature type="non-terminal residue" evidence="2">
    <location>
        <position position="1"/>
    </location>
</feature>
<dbReference type="InterPro" id="IPR008197">
    <property type="entry name" value="WAP_dom"/>
</dbReference>
<dbReference type="EMBL" id="CAXKWB010029772">
    <property type="protein sequence ID" value="CAL4136387.1"/>
    <property type="molecule type" value="Genomic_DNA"/>
</dbReference>
<gene>
    <name evidence="2" type="ORF">MNOR_LOCUS27796</name>
</gene>
<dbReference type="PROSITE" id="PS51390">
    <property type="entry name" value="WAP"/>
    <property type="match status" value="1"/>
</dbReference>
<accession>A0AAV2RRZ0</accession>
<sequence>ENVQSLFQQKVESGPSLSTNPLVDASNFPALVPGLRSGLQAAVGSSQLGVVSNVSPNLRLLTEPIGACYYWCHTNQGQVYCCESDSQNPYVPIPKPGKCPATCPNGTEGSNYCRLDVDCLGGQKCCINPCSVQERVCRAPIPLEKLKN</sequence>
<keyword evidence="3" id="KW-1185">Reference proteome</keyword>
<comment type="caution">
    <text evidence="2">The sequence shown here is derived from an EMBL/GenBank/DDBJ whole genome shotgun (WGS) entry which is preliminary data.</text>
</comment>
<dbReference type="AlphaFoldDB" id="A0AAV2RRZ0"/>
<evidence type="ECO:0000313" key="3">
    <source>
        <dbReference type="Proteomes" id="UP001497623"/>
    </source>
</evidence>
<dbReference type="SUPFAM" id="SSF57256">
    <property type="entry name" value="Elafin-like"/>
    <property type="match status" value="1"/>
</dbReference>
<dbReference type="GO" id="GO:0005576">
    <property type="term" value="C:extracellular region"/>
    <property type="evidence" value="ECO:0007669"/>
    <property type="project" value="InterPro"/>
</dbReference>